<evidence type="ECO:0000313" key="3">
    <source>
        <dbReference type="Proteomes" id="UP000002407"/>
    </source>
</evidence>
<keyword evidence="3" id="KW-1185">Reference proteome</keyword>
<dbReference type="HOGENOM" id="CLU_2218200_0_0_7"/>
<feature type="region of interest" description="Disordered" evidence="1">
    <location>
        <begin position="60"/>
        <end position="80"/>
    </location>
</feature>
<proteinExistence type="predicted"/>
<dbReference type="AlphaFoldDB" id="A7I0B7"/>
<sequence length="106" mass="12141">MAFPLPFLAGIAIGSLAVVAFNKRDKICEKLEICENFDKAKDFCASSYDKTKNFLNEKLKNDEKSDSQAEKYDKDAKQKDEIKEEKTIKKEVKKKRSSGTQKKEVE</sequence>
<evidence type="ECO:0000313" key="2">
    <source>
        <dbReference type="EMBL" id="ABS51569.1"/>
    </source>
</evidence>
<protein>
    <submittedName>
        <fullName evidence="2">Uncharacterized protein</fullName>
    </submittedName>
</protein>
<reference evidence="3" key="1">
    <citation type="submission" date="2007-07" db="EMBL/GenBank/DDBJ databases">
        <title>Complete genome sequence of Campylobacter hominis ATCC BAA-381, a commensal isolated from the human gastrointestinal tract.</title>
        <authorList>
            <person name="Fouts D.E."/>
            <person name="Mongodin E.F."/>
            <person name="Puiu D."/>
            <person name="Sebastian Y."/>
            <person name="Miller W.G."/>
            <person name="Mandrell R.E."/>
            <person name="Nelson K.E."/>
        </authorList>
    </citation>
    <scope>NUCLEOTIDE SEQUENCE [LARGE SCALE GENOMIC DNA]</scope>
    <source>
        <strain evidence="3">ATCC BAA-381 / LMG 19568 / NCTC 13146 / CH001A</strain>
    </source>
</reference>
<gene>
    <name evidence="2" type="ordered locus">CHAB381_0356</name>
</gene>
<organism evidence="2 3">
    <name type="scientific">Campylobacter hominis (strain ATCC BAA-381 / DSM 21671 / CCUG 45161 / LMG 19568 / NCTC 13146 / CH001A)</name>
    <dbReference type="NCBI Taxonomy" id="360107"/>
    <lineage>
        <taxon>Bacteria</taxon>
        <taxon>Pseudomonadati</taxon>
        <taxon>Campylobacterota</taxon>
        <taxon>Epsilonproteobacteria</taxon>
        <taxon>Campylobacterales</taxon>
        <taxon>Campylobacteraceae</taxon>
        <taxon>Campylobacter</taxon>
    </lineage>
</organism>
<dbReference type="OrthoDB" id="10011162at2"/>
<accession>A7I0B7</accession>
<dbReference type="RefSeq" id="WP_012108240.1">
    <property type="nucleotide sequence ID" value="NC_009714.1"/>
</dbReference>
<name>A7I0B7_CAMHC</name>
<dbReference type="KEGG" id="cha:CHAB381_0356"/>
<dbReference type="EMBL" id="CP000776">
    <property type="protein sequence ID" value="ABS51569.1"/>
    <property type="molecule type" value="Genomic_DNA"/>
</dbReference>
<evidence type="ECO:0000256" key="1">
    <source>
        <dbReference type="SAM" id="MobiDB-lite"/>
    </source>
</evidence>
<dbReference type="STRING" id="360107.CHAB381_0356"/>
<dbReference type="Proteomes" id="UP000002407">
    <property type="component" value="Chromosome"/>
</dbReference>